<comment type="caution">
    <text evidence="6">The sequence shown here is derived from an EMBL/GenBank/DDBJ whole genome shotgun (WGS) entry which is preliminary data.</text>
</comment>
<sequence length="261" mass="28245">MQPSSAVRRSSLRQQLADAIRDEILAGRLPAGGRFTVKEIAEHYGVSATPVREALVDLSAQGLLDVEHHRGFQVRTITWGEYRGMVEARSLVTEGVFRNIVARGMQGMPDDTALASVRRRGAAASAAARGGELDVLIGCDLRFWRELTVLIRNRPICDFLDRLRTQIWMYSVPHLRRRPDLGEVCWQDHTALADAVCGRDLETIQRLVGDYNDHAITVMARITGNSGRPGPAPGDGPEAGDGDGCETGDGDGDGDGAGTGD</sequence>
<accession>A0ABN3LZE4</accession>
<name>A0ABN3LZE4_9ACTN</name>
<dbReference type="SUPFAM" id="SSF46785">
    <property type="entry name" value="Winged helix' DNA-binding domain"/>
    <property type="match status" value="1"/>
</dbReference>
<evidence type="ECO:0000256" key="2">
    <source>
        <dbReference type="ARBA" id="ARBA00023125"/>
    </source>
</evidence>
<evidence type="ECO:0000256" key="4">
    <source>
        <dbReference type="SAM" id="MobiDB-lite"/>
    </source>
</evidence>
<evidence type="ECO:0000256" key="1">
    <source>
        <dbReference type="ARBA" id="ARBA00023015"/>
    </source>
</evidence>
<dbReference type="SUPFAM" id="SSF48008">
    <property type="entry name" value="GntR ligand-binding domain-like"/>
    <property type="match status" value="1"/>
</dbReference>
<organism evidence="6 7">
    <name type="scientific">Streptomyces thermolineatus</name>
    <dbReference type="NCBI Taxonomy" id="44033"/>
    <lineage>
        <taxon>Bacteria</taxon>
        <taxon>Bacillati</taxon>
        <taxon>Actinomycetota</taxon>
        <taxon>Actinomycetes</taxon>
        <taxon>Kitasatosporales</taxon>
        <taxon>Streptomycetaceae</taxon>
        <taxon>Streptomyces</taxon>
    </lineage>
</organism>
<dbReference type="InterPro" id="IPR008920">
    <property type="entry name" value="TF_FadR/GntR_C"/>
</dbReference>
<keyword evidence="7" id="KW-1185">Reference proteome</keyword>
<dbReference type="Pfam" id="PF07729">
    <property type="entry name" value="FCD"/>
    <property type="match status" value="1"/>
</dbReference>
<feature type="domain" description="HTH gntR-type" evidence="5">
    <location>
        <begin position="10"/>
        <end position="77"/>
    </location>
</feature>
<evidence type="ECO:0000313" key="7">
    <source>
        <dbReference type="Proteomes" id="UP001501358"/>
    </source>
</evidence>
<dbReference type="InterPro" id="IPR000524">
    <property type="entry name" value="Tscrpt_reg_HTH_GntR"/>
</dbReference>
<dbReference type="InterPro" id="IPR036388">
    <property type="entry name" value="WH-like_DNA-bd_sf"/>
</dbReference>
<dbReference type="CDD" id="cd07377">
    <property type="entry name" value="WHTH_GntR"/>
    <property type="match status" value="1"/>
</dbReference>
<dbReference type="Gene3D" id="1.10.10.10">
    <property type="entry name" value="Winged helix-like DNA-binding domain superfamily/Winged helix DNA-binding domain"/>
    <property type="match status" value="1"/>
</dbReference>
<keyword evidence="2" id="KW-0238">DNA-binding</keyword>
<dbReference type="SMART" id="SM00345">
    <property type="entry name" value="HTH_GNTR"/>
    <property type="match status" value="1"/>
</dbReference>
<dbReference type="Proteomes" id="UP001501358">
    <property type="component" value="Unassembled WGS sequence"/>
</dbReference>
<dbReference type="InterPro" id="IPR011711">
    <property type="entry name" value="GntR_C"/>
</dbReference>
<dbReference type="EMBL" id="BAAATA010000017">
    <property type="protein sequence ID" value="GAA2493134.1"/>
    <property type="molecule type" value="Genomic_DNA"/>
</dbReference>
<keyword evidence="1" id="KW-0805">Transcription regulation</keyword>
<keyword evidence="3" id="KW-0804">Transcription</keyword>
<evidence type="ECO:0000256" key="3">
    <source>
        <dbReference type="ARBA" id="ARBA00023163"/>
    </source>
</evidence>
<protein>
    <submittedName>
        <fullName evidence="6">GntR family transcriptional regulator</fullName>
    </submittedName>
</protein>
<evidence type="ECO:0000313" key="6">
    <source>
        <dbReference type="EMBL" id="GAA2493134.1"/>
    </source>
</evidence>
<dbReference type="Pfam" id="PF00392">
    <property type="entry name" value="GntR"/>
    <property type="match status" value="1"/>
</dbReference>
<gene>
    <name evidence="6" type="ORF">GCM10010406_31510</name>
</gene>
<dbReference type="InterPro" id="IPR036390">
    <property type="entry name" value="WH_DNA-bd_sf"/>
</dbReference>
<feature type="region of interest" description="Disordered" evidence="4">
    <location>
        <begin position="222"/>
        <end position="261"/>
    </location>
</feature>
<dbReference type="Gene3D" id="1.20.120.530">
    <property type="entry name" value="GntR ligand-binding domain-like"/>
    <property type="match status" value="1"/>
</dbReference>
<evidence type="ECO:0000259" key="5">
    <source>
        <dbReference type="PROSITE" id="PS50949"/>
    </source>
</evidence>
<dbReference type="PANTHER" id="PTHR43537:SF45">
    <property type="entry name" value="GNTR FAMILY REGULATORY PROTEIN"/>
    <property type="match status" value="1"/>
</dbReference>
<dbReference type="PANTHER" id="PTHR43537">
    <property type="entry name" value="TRANSCRIPTIONAL REGULATOR, GNTR FAMILY"/>
    <property type="match status" value="1"/>
</dbReference>
<proteinExistence type="predicted"/>
<dbReference type="PROSITE" id="PS50949">
    <property type="entry name" value="HTH_GNTR"/>
    <property type="match status" value="1"/>
</dbReference>
<dbReference type="RefSeq" id="WP_344383817.1">
    <property type="nucleotide sequence ID" value="NZ_BAAATA010000017.1"/>
</dbReference>
<reference evidence="6 7" key="1">
    <citation type="journal article" date="2019" name="Int. J. Syst. Evol. Microbiol.">
        <title>The Global Catalogue of Microorganisms (GCM) 10K type strain sequencing project: providing services to taxonomists for standard genome sequencing and annotation.</title>
        <authorList>
            <consortium name="The Broad Institute Genomics Platform"/>
            <consortium name="The Broad Institute Genome Sequencing Center for Infectious Disease"/>
            <person name="Wu L."/>
            <person name="Ma J."/>
        </authorList>
    </citation>
    <scope>NUCLEOTIDE SEQUENCE [LARGE SCALE GENOMIC DNA]</scope>
    <source>
        <strain evidence="6 7">JCM 6307</strain>
    </source>
</reference>
<feature type="compositionally biased region" description="Acidic residues" evidence="4">
    <location>
        <begin position="238"/>
        <end position="254"/>
    </location>
</feature>